<keyword evidence="2" id="KW-1185">Reference proteome</keyword>
<dbReference type="EMBL" id="KQ982578">
    <property type="protein sequence ID" value="KYQ54619.1"/>
    <property type="molecule type" value="Genomic_DNA"/>
</dbReference>
<gene>
    <name evidence="1" type="ORF">ALC60_06535</name>
</gene>
<proteinExistence type="predicted"/>
<dbReference type="Proteomes" id="UP000075809">
    <property type="component" value="Unassembled WGS sequence"/>
</dbReference>
<protein>
    <submittedName>
        <fullName evidence="1">Uncharacterized protein</fullName>
    </submittedName>
</protein>
<organism evidence="1 2">
    <name type="scientific">Mycetomoellerius zeteki</name>
    <dbReference type="NCBI Taxonomy" id="64791"/>
    <lineage>
        <taxon>Eukaryota</taxon>
        <taxon>Metazoa</taxon>
        <taxon>Ecdysozoa</taxon>
        <taxon>Arthropoda</taxon>
        <taxon>Hexapoda</taxon>
        <taxon>Insecta</taxon>
        <taxon>Pterygota</taxon>
        <taxon>Neoptera</taxon>
        <taxon>Endopterygota</taxon>
        <taxon>Hymenoptera</taxon>
        <taxon>Apocrita</taxon>
        <taxon>Aculeata</taxon>
        <taxon>Formicoidea</taxon>
        <taxon>Formicidae</taxon>
        <taxon>Myrmicinae</taxon>
        <taxon>Mycetomoellerius</taxon>
    </lineage>
</organism>
<accession>A0A151X2T6</accession>
<evidence type="ECO:0000313" key="2">
    <source>
        <dbReference type="Proteomes" id="UP000075809"/>
    </source>
</evidence>
<sequence length="105" mass="12767">MRDGERRKVKRNHRVAHNILVPSLFHVTERCPIKTSRYHTQRVKEWWGDYGTRRYLAHTETRRNQIDASALRRKGEKAVGLSVKENREDIMRSSKLKREERKWRQ</sequence>
<name>A0A151X2T6_9HYME</name>
<dbReference type="AlphaFoldDB" id="A0A151X2T6"/>
<evidence type="ECO:0000313" key="1">
    <source>
        <dbReference type="EMBL" id="KYQ54619.1"/>
    </source>
</evidence>
<reference evidence="1 2" key="1">
    <citation type="submission" date="2015-09" db="EMBL/GenBank/DDBJ databases">
        <title>Trachymyrmex zeteki WGS genome.</title>
        <authorList>
            <person name="Nygaard S."/>
            <person name="Hu H."/>
            <person name="Boomsma J."/>
            <person name="Zhang G."/>
        </authorList>
    </citation>
    <scope>NUCLEOTIDE SEQUENCE [LARGE SCALE GENOMIC DNA]</scope>
    <source>
        <strain evidence="1">Tzet28-1</strain>
        <tissue evidence="1">Whole body</tissue>
    </source>
</reference>